<sequence length="218" mass="24892">MWLADCNRLDYCGFRQTPFLPLEIFSKQAFRLISEMLSTSRLTTVLNYHLSLRSNCLCELRIHNPQFSVAASRACQRPCRAGSSAWGYKSSTPSALTLRKTMTRKPMRNVYSRRLKINGSITFAQHCGSRKERRIQNTCIYNMVCGVKYTLTYLCVFTAELICRESKRLSNKVRCMPARGNSSLFLNIPAYERHLRERRCGITVTPPFADGCASHAPS</sequence>
<keyword evidence="2" id="KW-1185">Reference proteome</keyword>
<comment type="caution">
    <text evidence="1">The sequence shown here is derived from an EMBL/GenBank/DDBJ whole genome shotgun (WGS) entry which is preliminary data.</text>
</comment>
<evidence type="ECO:0000313" key="1">
    <source>
        <dbReference type="EMBL" id="GJD94004.1"/>
    </source>
</evidence>
<dbReference type="Proteomes" id="UP001055125">
    <property type="component" value="Unassembled WGS sequence"/>
</dbReference>
<proteinExistence type="predicted"/>
<organism evidence="1 2">
    <name type="scientific">Methylobacterium iners</name>
    <dbReference type="NCBI Taxonomy" id="418707"/>
    <lineage>
        <taxon>Bacteria</taxon>
        <taxon>Pseudomonadati</taxon>
        <taxon>Pseudomonadota</taxon>
        <taxon>Alphaproteobacteria</taxon>
        <taxon>Hyphomicrobiales</taxon>
        <taxon>Methylobacteriaceae</taxon>
        <taxon>Methylobacterium</taxon>
    </lineage>
</organism>
<dbReference type="EMBL" id="BPQP01000018">
    <property type="protein sequence ID" value="GJD94004.1"/>
    <property type="molecule type" value="Genomic_DNA"/>
</dbReference>
<reference evidence="1" key="1">
    <citation type="journal article" date="2021" name="Front. Microbiol.">
        <title>Comprehensive Comparative Genomics and Phenotyping of Methylobacterium Species.</title>
        <authorList>
            <person name="Alessa O."/>
            <person name="Ogura Y."/>
            <person name="Fujitani Y."/>
            <person name="Takami H."/>
            <person name="Hayashi T."/>
            <person name="Sahin N."/>
            <person name="Tani A."/>
        </authorList>
    </citation>
    <scope>NUCLEOTIDE SEQUENCE</scope>
    <source>
        <strain evidence="1">DSM 19015</strain>
    </source>
</reference>
<name>A0ABQ4RWC6_9HYPH</name>
<gene>
    <name evidence="1" type="ORF">OCOJLMKI_1202</name>
</gene>
<reference evidence="1" key="2">
    <citation type="submission" date="2021-08" db="EMBL/GenBank/DDBJ databases">
        <authorList>
            <person name="Tani A."/>
            <person name="Ola A."/>
            <person name="Ogura Y."/>
            <person name="Katsura K."/>
            <person name="Hayashi T."/>
        </authorList>
    </citation>
    <scope>NUCLEOTIDE SEQUENCE</scope>
    <source>
        <strain evidence="1">DSM 19015</strain>
    </source>
</reference>
<accession>A0ABQ4RWC6</accession>
<evidence type="ECO:0000313" key="2">
    <source>
        <dbReference type="Proteomes" id="UP001055125"/>
    </source>
</evidence>
<protein>
    <submittedName>
        <fullName evidence="1">Uncharacterized protein</fullName>
    </submittedName>
</protein>